<dbReference type="InterPro" id="IPR011990">
    <property type="entry name" value="TPR-like_helical_dom_sf"/>
</dbReference>
<dbReference type="Proteomes" id="UP000001171">
    <property type="component" value="Chromosome"/>
</dbReference>
<dbReference type="eggNOG" id="ENOG502ZMDS">
    <property type="taxonomic scope" value="Bacteria"/>
</dbReference>
<dbReference type="RefSeq" id="WP_011234048.1">
    <property type="nucleotide sequence ID" value="NC_006512.1"/>
</dbReference>
<dbReference type="AlphaFoldDB" id="Q5R119"/>
<dbReference type="HOGENOM" id="CLU_1756370_0_0_6"/>
<evidence type="ECO:0000313" key="1">
    <source>
        <dbReference type="EMBL" id="AAV81637.1"/>
    </source>
</evidence>
<evidence type="ECO:0008006" key="3">
    <source>
        <dbReference type="Google" id="ProtNLM"/>
    </source>
</evidence>
<accession>Q5R119</accession>
<dbReference type="OrthoDB" id="6118050at2"/>
<dbReference type="KEGG" id="ilo:IL0797"/>
<proteinExistence type="predicted"/>
<protein>
    <recommendedName>
        <fullName evidence="3">Tetratricopeptide repeat protein</fullName>
    </recommendedName>
</protein>
<organism evidence="1 2">
    <name type="scientific">Idiomarina loihiensis (strain ATCC BAA-735 / DSM 15497 / L2-TR)</name>
    <dbReference type="NCBI Taxonomy" id="283942"/>
    <lineage>
        <taxon>Bacteria</taxon>
        <taxon>Pseudomonadati</taxon>
        <taxon>Pseudomonadota</taxon>
        <taxon>Gammaproteobacteria</taxon>
        <taxon>Alteromonadales</taxon>
        <taxon>Idiomarinaceae</taxon>
        <taxon>Idiomarina</taxon>
    </lineage>
</organism>
<evidence type="ECO:0000313" key="2">
    <source>
        <dbReference type="Proteomes" id="UP000001171"/>
    </source>
</evidence>
<dbReference type="SUPFAM" id="SSF48452">
    <property type="entry name" value="TPR-like"/>
    <property type="match status" value="1"/>
</dbReference>
<dbReference type="EMBL" id="AE017340">
    <property type="protein sequence ID" value="AAV81637.1"/>
    <property type="molecule type" value="Genomic_DNA"/>
</dbReference>
<sequence>MELIQNWKMLQRMGNYEFEQGQWQNANHYYMNSILLLRGHLSDILKNQHEQAGEVIICLSIAVQNLSETYNRQNRVNCCVSLLSRALHNFQQLQNTLSSDHPAAIALLREGCKLRQLMFTYKETEEQTMPMNGTTVAGYDTSAYSRLH</sequence>
<reference evidence="1 2" key="1">
    <citation type="journal article" date="2004" name="Proc. Natl. Acad. Sci. U.S.A.">
        <title>Genome sequence of the deep-sea gamma-proteobacterium Idiomarina loihiensis reveals amino acid fermentation as a source of carbon and energy.</title>
        <authorList>
            <person name="Hou S."/>
            <person name="Saw J.H."/>
            <person name="Lee K.S."/>
            <person name="Freitas T.A."/>
            <person name="Belisle C."/>
            <person name="Kawarabayasi Y."/>
            <person name="Donachie S.P."/>
            <person name="Pikina A."/>
            <person name="Galperin M.Y."/>
            <person name="Koonin E.V."/>
            <person name="Makarova K.S."/>
            <person name="Omelchenko M.V."/>
            <person name="Sorokin A."/>
            <person name="Wolf Y.I."/>
            <person name="Li Q.X."/>
            <person name="Keum Y.S."/>
            <person name="Campbell S."/>
            <person name="Denery J."/>
            <person name="Aizawa S."/>
            <person name="Shibata S."/>
            <person name="Malahoff A."/>
            <person name="Alam M."/>
        </authorList>
    </citation>
    <scope>NUCLEOTIDE SEQUENCE [LARGE SCALE GENOMIC DNA]</scope>
    <source>
        <strain evidence="2">ATCC BAA-735 / DSM 15497 / L2-TR</strain>
    </source>
</reference>
<gene>
    <name evidence="1" type="ordered locus">IL0797</name>
</gene>
<dbReference type="GeneID" id="41335950"/>
<name>Q5R119_IDILO</name>
<dbReference type="STRING" id="283942.IL0797"/>
<keyword evidence="2" id="KW-1185">Reference proteome</keyword>